<feature type="compositionally biased region" description="Gly residues" evidence="1">
    <location>
        <begin position="55"/>
        <end position="70"/>
    </location>
</feature>
<proteinExistence type="predicted"/>
<accession>A0A9P1D1T5</accession>
<feature type="region of interest" description="Disordered" evidence="1">
    <location>
        <begin position="48"/>
        <end position="70"/>
    </location>
</feature>
<dbReference type="EMBL" id="CAMXCT010002914">
    <property type="protein sequence ID" value="CAI4001341.1"/>
    <property type="molecule type" value="Genomic_DNA"/>
</dbReference>
<protein>
    <submittedName>
        <fullName evidence="3">DRBM domain-containing protein</fullName>
    </submittedName>
</protein>
<feature type="non-terminal residue" evidence="2">
    <location>
        <position position="1"/>
    </location>
</feature>
<comment type="caution">
    <text evidence="2">The sequence shown here is derived from an EMBL/GenBank/DDBJ whole genome shotgun (WGS) entry which is preliminary data.</text>
</comment>
<gene>
    <name evidence="2" type="ORF">C1SCF055_LOCUS27395</name>
</gene>
<keyword evidence="4" id="KW-1185">Reference proteome</keyword>
<sequence>ATVQSAALPDEWASRAWAGELCPTRQQAEQSAAEQALKDIKEDAELMEKAHRPGKPGGKGQKTSGGGGGGNKGYWGQMMQMMQTFLQEGGEVMFREQVTSDFVTGTVLEWKGKFGWIKPDAPVDHEFSTWRDGKVWVSLKDLSGQAMLYTYRYLHTFNYTEYLCKILLVWQARQFSLSEEVNQHPIVNAKQTLYLHA</sequence>
<reference evidence="3 4" key="2">
    <citation type="submission" date="2024-05" db="EMBL/GenBank/DDBJ databases">
        <authorList>
            <person name="Chen Y."/>
            <person name="Shah S."/>
            <person name="Dougan E. K."/>
            <person name="Thang M."/>
            <person name="Chan C."/>
        </authorList>
    </citation>
    <scope>NUCLEOTIDE SEQUENCE [LARGE SCALE GENOMIC DNA]</scope>
</reference>
<dbReference type="AlphaFoldDB" id="A0A9P1D1T5"/>
<evidence type="ECO:0000256" key="1">
    <source>
        <dbReference type="SAM" id="MobiDB-lite"/>
    </source>
</evidence>
<name>A0A9P1D1T5_9DINO</name>
<organism evidence="2">
    <name type="scientific">Cladocopium goreaui</name>
    <dbReference type="NCBI Taxonomy" id="2562237"/>
    <lineage>
        <taxon>Eukaryota</taxon>
        <taxon>Sar</taxon>
        <taxon>Alveolata</taxon>
        <taxon>Dinophyceae</taxon>
        <taxon>Suessiales</taxon>
        <taxon>Symbiodiniaceae</taxon>
        <taxon>Cladocopium</taxon>
    </lineage>
</organism>
<evidence type="ECO:0000313" key="4">
    <source>
        <dbReference type="Proteomes" id="UP001152797"/>
    </source>
</evidence>
<reference evidence="2" key="1">
    <citation type="submission" date="2022-10" db="EMBL/GenBank/DDBJ databases">
        <authorList>
            <person name="Chen Y."/>
            <person name="Dougan E. K."/>
            <person name="Chan C."/>
            <person name="Rhodes N."/>
            <person name="Thang M."/>
        </authorList>
    </citation>
    <scope>NUCLEOTIDE SEQUENCE</scope>
</reference>
<dbReference type="Proteomes" id="UP001152797">
    <property type="component" value="Unassembled WGS sequence"/>
</dbReference>
<evidence type="ECO:0000313" key="2">
    <source>
        <dbReference type="EMBL" id="CAI4001341.1"/>
    </source>
</evidence>
<dbReference type="EMBL" id="CAMXCT030002914">
    <property type="protein sequence ID" value="CAL4788653.1"/>
    <property type="molecule type" value="Genomic_DNA"/>
</dbReference>
<dbReference type="EMBL" id="CAMXCT020002914">
    <property type="protein sequence ID" value="CAL1154716.1"/>
    <property type="molecule type" value="Genomic_DNA"/>
</dbReference>
<evidence type="ECO:0000313" key="3">
    <source>
        <dbReference type="EMBL" id="CAL4788653.1"/>
    </source>
</evidence>